<dbReference type="InterPro" id="IPR016024">
    <property type="entry name" value="ARM-type_fold"/>
</dbReference>
<evidence type="ECO:0000313" key="5">
    <source>
        <dbReference type="EMBL" id="KAK3589703.1"/>
    </source>
</evidence>
<comment type="caution">
    <text evidence="5">The sequence shown here is derived from an EMBL/GenBank/DDBJ whole genome shotgun (WGS) entry which is preliminary data.</text>
</comment>
<organism evidence="5 6">
    <name type="scientific">Potamilus streckersoni</name>
    <dbReference type="NCBI Taxonomy" id="2493646"/>
    <lineage>
        <taxon>Eukaryota</taxon>
        <taxon>Metazoa</taxon>
        <taxon>Spiralia</taxon>
        <taxon>Lophotrochozoa</taxon>
        <taxon>Mollusca</taxon>
        <taxon>Bivalvia</taxon>
        <taxon>Autobranchia</taxon>
        <taxon>Heteroconchia</taxon>
        <taxon>Palaeoheterodonta</taxon>
        <taxon>Unionida</taxon>
        <taxon>Unionoidea</taxon>
        <taxon>Unionidae</taxon>
        <taxon>Ambleminae</taxon>
        <taxon>Lampsilini</taxon>
        <taxon>Potamilus</taxon>
    </lineage>
</organism>
<gene>
    <name evidence="5" type="ORF">CHS0354_015216</name>
</gene>
<dbReference type="GO" id="GO:0032039">
    <property type="term" value="C:integrator complex"/>
    <property type="evidence" value="ECO:0007669"/>
    <property type="project" value="TreeGrafter"/>
</dbReference>
<protein>
    <recommendedName>
        <fullName evidence="7">Integrator complex subunit 4</fullName>
    </recommendedName>
</protein>
<feature type="domain" description="INTS4 8 helical bundle" evidence="3">
    <location>
        <begin position="614"/>
        <end position="808"/>
    </location>
</feature>
<evidence type="ECO:0000259" key="3">
    <source>
        <dbReference type="Pfam" id="PF24493"/>
    </source>
</evidence>
<evidence type="ECO:0000256" key="2">
    <source>
        <dbReference type="ARBA" id="ARBA00023242"/>
    </source>
</evidence>
<evidence type="ECO:0000256" key="1">
    <source>
        <dbReference type="ARBA" id="ARBA00004123"/>
    </source>
</evidence>
<dbReference type="GO" id="GO:0016180">
    <property type="term" value="P:snRNA processing"/>
    <property type="evidence" value="ECO:0007669"/>
    <property type="project" value="TreeGrafter"/>
</dbReference>
<dbReference type="Pfam" id="PF25458">
    <property type="entry name" value="INTS4_C"/>
    <property type="match status" value="1"/>
</dbReference>
<reference evidence="5" key="2">
    <citation type="journal article" date="2021" name="Genome Biol. Evol.">
        <title>Developing a high-quality reference genome for a parasitic bivalve with doubly uniparental inheritance (Bivalvia: Unionida).</title>
        <authorList>
            <person name="Smith C.H."/>
        </authorList>
    </citation>
    <scope>NUCLEOTIDE SEQUENCE</scope>
    <source>
        <strain evidence="5">CHS0354</strain>
        <tissue evidence="5">Mantle</tissue>
    </source>
</reference>
<keyword evidence="2" id="KW-0539">Nucleus</keyword>
<sequence length="949" mass="106075">MAALLKKRAVAEFSSVIQEEQKPVKRLKLVQKPLVPDISLNLQTVTSSHEALQVLLRLENSLPVESDATGNILRELLDHYSHEKEAVVRWKIASLIASLSKVPGGNLDGLAEDVISLLKSEESNKVVAKLVTTLATIGRSGPSCKELHQRLIGLAKQHLGNCSHQVRSSCLQLIGALTSSCQQRSEVSSSDFDSSLSSIQSLLSGFTHDQDPRVRSAAFEALLQLHHRGLQLEQGMYQQAVAALTDDYEGVRLVAVKLVWVLSHLYPESLVNLPDSSDQIRLVDDAFAKICNMVNDISMKVRAEACSLLGSLHMVSERFLEQTLDKKLMSNMRRKRSAHERAKEHFQSGEWATGQKWADDAPKEDVDPENISLMNIGACGAFVHGLEDEFAEVRNTALDSLCELAAQSANFARLSQDSIIDMFNDEIESVRLNAINSLKKLSQHLELREDQLDIILGVLQDFSYTCREYLRDMLCEMKVATKDCLNACMVSLLDNLRRYPQDKTSIWKCMQHLGRNHPHLALPLVPDLLCLHPYFDSIEPDMDDPAYVGVLVLVFNAAAGNRTAIPMLQEHTWRHYTYLRDSIPHMVPDLKQNEEGDIRTVGESSAWSSSSTVDFLQQRLRQLDQINSMDPITAQQMLQSTVRDIERLQGLDSRVSASAECMCKYLQTQLLLSQLQNQHQHIISGSVTVNHFNAVVQKILNLTNQLQTVFAGIGNDEIALIRQTELKALTFHLVSMLGTSQELAVQLKAQEGFIAYLTKLQKFLQTSDIKADAFTSYLFSEIDTIKKRQFPVVQKSLQAALLLIKPVVCPLGNQVRKATAIIHEPSGLTDNAIKFTAGLTTAVMMDAELENIHDVSSLRIQVCYPDMTTELIVPPAKDVKKLGPLRHRLLTNVILSHGLWSESCQVEICIVMMSSAVSYRLRYTKDNDKNVVELCKPVKVLVSPKQAKR</sequence>
<reference evidence="5" key="1">
    <citation type="journal article" date="2021" name="Genome Biol. Evol.">
        <title>A High-Quality Reference Genome for a Parasitic Bivalve with Doubly Uniparental Inheritance (Bivalvia: Unionida).</title>
        <authorList>
            <person name="Smith C.H."/>
        </authorList>
    </citation>
    <scope>NUCLEOTIDE SEQUENCE</scope>
    <source>
        <strain evidence="5">CHS0354</strain>
    </source>
</reference>
<evidence type="ECO:0000313" key="6">
    <source>
        <dbReference type="Proteomes" id="UP001195483"/>
    </source>
</evidence>
<feature type="domain" description="Integrator complex subunit 4/Protein SIEL C-terminal Ig-like" evidence="4">
    <location>
        <begin position="822"/>
        <end position="946"/>
    </location>
</feature>
<keyword evidence="6" id="KW-1185">Reference proteome</keyword>
<dbReference type="InterPro" id="IPR057412">
    <property type="entry name" value="INTS4_C"/>
</dbReference>
<dbReference type="InterPro" id="IPR056235">
    <property type="entry name" value="INTS4_8HBD"/>
</dbReference>
<proteinExistence type="predicted"/>
<dbReference type="PANTHER" id="PTHR20938">
    <property type="entry name" value="INTEGRATOR COMPLEX SUBUNIT 4"/>
    <property type="match status" value="1"/>
</dbReference>
<dbReference type="SUPFAM" id="SSF48371">
    <property type="entry name" value="ARM repeat"/>
    <property type="match status" value="1"/>
</dbReference>
<name>A0AAE0SDY0_9BIVA</name>
<dbReference type="EMBL" id="JAEAOA010000943">
    <property type="protein sequence ID" value="KAK3589703.1"/>
    <property type="molecule type" value="Genomic_DNA"/>
</dbReference>
<dbReference type="Proteomes" id="UP001195483">
    <property type="component" value="Unassembled WGS sequence"/>
</dbReference>
<dbReference type="AlphaFoldDB" id="A0AAE0SDY0"/>
<dbReference type="Pfam" id="PF24493">
    <property type="entry name" value="INTS4_8HBD"/>
    <property type="match status" value="1"/>
</dbReference>
<evidence type="ECO:0000259" key="4">
    <source>
        <dbReference type="Pfam" id="PF25458"/>
    </source>
</evidence>
<dbReference type="InterPro" id="IPR011989">
    <property type="entry name" value="ARM-like"/>
</dbReference>
<dbReference type="PANTHER" id="PTHR20938:SF0">
    <property type="entry name" value="INTEGRATOR COMPLEX SUBUNIT 4"/>
    <property type="match status" value="1"/>
</dbReference>
<dbReference type="Gene3D" id="1.25.10.10">
    <property type="entry name" value="Leucine-rich Repeat Variant"/>
    <property type="match status" value="3"/>
</dbReference>
<comment type="subcellular location">
    <subcellularLocation>
        <location evidence="1">Nucleus</location>
    </subcellularLocation>
</comment>
<accession>A0AAE0SDY0</accession>
<evidence type="ECO:0008006" key="7">
    <source>
        <dbReference type="Google" id="ProtNLM"/>
    </source>
</evidence>
<reference evidence="5" key="3">
    <citation type="submission" date="2023-05" db="EMBL/GenBank/DDBJ databases">
        <authorList>
            <person name="Smith C.H."/>
        </authorList>
    </citation>
    <scope>NUCLEOTIDE SEQUENCE</scope>
    <source>
        <strain evidence="5">CHS0354</strain>
        <tissue evidence="5">Mantle</tissue>
    </source>
</reference>